<reference evidence="2" key="1">
    <citation type="submission" date="2022-11" db="EMBL/GenBank/DDBJ databases">
        <authorList>
            <person name="Petersen C."/>
        </authorList>
    </citation>
    <scope>NUCLEOTIDE SEQUENCE</scope>
    <source>
        <strain evidence="2">IBT 20477</strain>
    </source>
</reference>
<evidence type="ECO:0000313" key="3">
    <source>
        <dbReference type="Proteomes" id="UP001150942"/>
    </source>
</evidence>
<feature type="region of interest" description="Disordered" evidence="1">
    <location>
        <begin position="1"/>
        <end position="53"/>
    </location>
</feature>
<evidence type="ECO:0000256" key="1">
    <source>
        <dbReference type="SAM" id="MobiDB-lite"/>
    </source>
</evidence>
<protein>
    <submittedName>
        <fullName evidence="2">Uncharacterized protein</fullName>
    </submittedName>
</protein>
<feature type="compositionally biased region" description="Basic and acidic residues" evidence="1">
    <location>
        <begin position="23"/>
        <end position="37"/>
    </location>
</feature>
<dbReference type="Proteomes" id="UP001150942">
    <property type="component" value="Unassembled WGS sequence"/>
</dbReference>
<feature type="compositionally biased region" description="Pro residues" evidence="1">
    <location>
        <begin position="88"/>
        <end position="97"/>
    </location>
</feature>
<keyword evidence="3" id="KW-1185">Reference proteome</keyword>
<dbReference type="EMBL" id="JAPQKQ010000003">
    <property type="protein sequence ID" value="KAJ5203370.1"/>
    <property type="molecule type" value="Genomic_DNA"/>
</dbReference>
<dbReference type="AlphaFoldDB" id="A0A9W9ML59"/>
<reference evidence="2" key="2">
    <citation type="journal article" date="2023" name="IMA Fungus">
        <title>Comparative genomic study of the Penicillium genus elucidates a diverse pangenome and 15 lateral gene transfer events.</title>
        <authorList>
            <person name="Petersen C."/>
            <person name="Sorensen T."/>
            <person name="Nielsen M.R."/>
            <person name="Sondergaard T.E."/>
            <person name="Sorensen J.L."/>
            <person name="Fitzpatrick D.A."/>
            <person name="Frisvad J.C."/>
            <person name="Nielsen K.L."/>
        </authorList>
    </citation>
    <scope>NUCLEOTIDE SEQUENCE</scope>
    <source>
        <strain evidence="2">IBT 20477</strain>
    </source>
</reference>
<comment type="caution">
    <text evidence="2">The sequence shown here is derived from an EMBL/GenBank/DDBJ whole genome shotgun (WGS) entry which is preliminary data.</text>
</comment>
<name>A0A9W9ML59_9EURO</name>
<gene>
    <name evidence="2" type="ORF">N7449_005449</name>
</gene>
<accession>A0A9W9ML59</accession>
<organism evidence="2 3">
    <name type="scientific">Penicillium cf. viridicatum</name>
    <dbReference type="NCBI Taxonomy" id="2972119"/>
    <lineage>
        <taxon>Eukaryota</taxon>
        <taxon>Fungi</taxon>
        <taxon>Dikarya</taxon>
        <taxon>Ascomycota</taxon>
        <taxon>Pezizomycotina</taxon>
        <taxon>Eurotiomycetes</taxon>
        <taxon>Eurotiomycetidae</taxon>
        <taxon>Eurotiales</taxon>
        <taxon>Aspergillaceae</taxon>
        <taxon>Penicillium</taxon>
    </lineage>
</organism>
<evidence type="ECO:0000313" key="2">
    <source>
        <dbReference type="EMBL" id="KAJ5203370.1"/>
    </source>
</evidence>
<dbReference type="OrthoDB" id="4369616at2759"/>
<feature type="region of interest" description="Disordered" evidence="1">
    <location>
        <begin position="78"/>
        <end position="104"/>
    </location>
</feature>
<proteinExistence type="predicted"/>
<sequence length="143" mass="15562">MDANTMENDKELNMVIEDTAITDEAKTTKTGAEEPVPKKKKKSTRTSAKSAAVSGKLVLKSLPRLPVCAIPLSHQRPRKLLRRLPSSPRLPQPPPSPTITTHPTNLEVDLLSGNKDEEMKEAEVEVGLGSAGMTLPFRGKRSV</sequence>